<dbReference type="Pfam" id="PF00431">
    <property type="entry name" value="CUB"/>
    <property type="match status" value="1"/>
</dbReference>
<dbReference type="CDD" id="cd00054">
    <property type="entry name" value="EGF_CA"/>
    <property type="match status" value="1"/>
</dbReference>
<dbReference type="PROSITE" id="PS00022">
    <property type="entry name" value="EGF_1"/>
    <property type="match status" value="1"/>
</dbReference>
<comment type="caution">
    <text evidence="3">Lacks conserved residue(s) required for the propagation of feature annotation.</text>
</comment>
<dbReference type="Proteomes" id="UP000270296">
    <property type="component" value="Unassembled WGS sequence"/>
</dbReference>
<evidence type="ECO:0000313" key="8">
    <source>
        <dbReference type="WBParaSite" id="SBAD_0001271101-mRNA-1"/>
    </source>
</evidence>
<dbReference type="InterPro" id="IPR035914">
    <property type="entry name" value="Sperma_CUB_dom_sf"/>
</dbReference>
<gene>
    <name evidence="6" type="ORF">SBAD_LOCUS12305</name>
</gene>
<evidence type="ECO:0000313" key="6">
    <source>
        <dbReference type="EMBL" id="VDP47214.1"/>
    </source>
</evidence>
<dbReference type="InterPro" id="IPR000859">
    <property type="entry name" value="CUB_dom"/>
</dbReference>
<feature type="domain" description="EGF-like" evidence="5">
    <location>
        <begin position="3"/>
        <end position="39"/>
    </location>
</feature>
<dbReference type="CDD" id="cd00041">
    <property type="entry name" value="CUB"/>
    <property type="match status" value="1"/>
</dbReference>
<feature type="disulfide bond" evidence="3">
    <location>
        <begin position="29"/>
        <end position="38"/>
    </location>
</feature>
<dbReference type="InterPro" id="IPR000742">
    <property type="entry name" value="EGF"/>
</dbReference>
<evidence type="ECO:0000313" key="7">
    <source>
        <dbReference type="Proteomes" id="UP000270296"/>
    </source>
</evidence>
<dbReference type="Gene3D" id="2.10.25.10">
    <property type="entry name" value="Laminin"/>
    <property type="match status" value="1"/>
</dbReference>
<evidence type="ECO:0000256" key="2">
    <source>
        <dbReference type="PROSITE-ProRule" id="PRU00059"/>
    </source>
</evidence>
<dbReference type="AlphaFoldDB" id="A0A183J8V7"/>
<name>A0A183J8V7_9BILA</name>
<proteinExistence type="predicted"/>
<evidence type="ECO:0000256" key="3">
    <source>
        <dbReference type="PROSITE-ProRule" id="PRU00076"/>
    </source>
</evidence>
<dbReference type="SUPFAM" id="SSF57196">
    <property type="entry name" value="EGF/Laminin"/>
    <property type="match status" value="1"/>
</dbReference>
<organism evidence="8">
    <name type="scientific">Soboliphyme baturini</name>
    <dbReference type="NCBI Taxonomy" id="241478"/>
    <lineage>
        <taxon>Eukaryota</taxon>
        <taxon>Metazoa</taxon>
        <taxon>Ecdysozoa</taxon>
        <taxon>Nematoda</taxon>
        <taxon>Enoplea</taxon>
        <taxon>Dorylaimia</taxon>
        <taxon>Dioctophymatida</taxon>
        <taxon>Dioctophymatoidea</taxon>
        <taxon>Soboliphymatidae</taxon>
        <taxon>Soboliphyme</taxon>
    </lineage>
</organism>
<feature type="domain" description="CUB" evidence="4">
    <location>
        <begin position="43"/>
        <end position="138"/>
    </location>
</feature>
<keyword evidence="3" id="KW-0245">EGF-like domain</keyword>
<feature type="disulfide bond" evidence="2">
    <location>
        <begin position="43"/>
        <end position="70"/>
    </location>
</feature>
<dbReference type="PROSITE" id="PS01180">
    <property type="entry name" value="CUB"/>
    <property type="match status" value="1"/>
</dbReference>
<keyword evidence="7" id="KW-1185">Reference proteome</keyword>
<dbReference type="Gene3D" id="2.60.120.290">
    <property type="entry name" value="Spermadhesin, CUB domain"/>
    <property type="match status" value="1"/>
</dbReference>
<dbReference type="OrthoDB" id="283575at2759"/>
<evidence type="ECO:0000259" key="4">
    <source>
        <dbReference type="PROSITE" id="PS01180"/>
    </source>
</evidence>
<protein>
    <submittedName>
        <fullName evidence="8">CUB domain-containing protein</fullName>
    </submittedName>
</protein>
<evidence type="ECO:0000256" key="1">
    <source>
        <dbReference type="ARBA" id="ARBA00023157"/>
    </source>
</evidence>
<sequence length="138" mass="15748">ICIEIGCENVTCNNGGRCYFYLGQAKCQCVPPYTGDNCNEVMCGENFFDRFSGIIASPDYPQLLRGTVQCQWSITVPKNATIKLNIFDMTMECATSFWQVTGTALHKPEEKYVFSYCFYLNLKLQYVLPIRFESLTLL</sequence>
<reference evidence="8" key="1">
    <citation type="submission" date="2016-06" db="UniProtKB">
        <authorList>
            <consortium name="WormBaseParasite"/>
        </authorList>
    </citation>
    <scope>IDENTIFICATION</scope>
</reference>
<dbReference type="PROSITE" id="PS50026">
    <property type="entry name" value="EGF_3"/>
    <property type="match status" value="1"/>
</dbReference>
<dbReference type="SUPFAM" id="SSF49854">
    <property type="entry name" value="Spermadhesin, CUB domain"/>
    <property type="match status" value="1"/>
</dbReference>
<dbReference type="WBParaSite" id="SBAD_0001271101-mRNA-1">
    <property type="protein sequence ID" value="SBAD_0001271101-mRNA-1"/>
    <property type="gene ID" value="SBAD_0001271101"/>
</dbReference>
<accession>A0A183J8V7</accession>
<evidence type="ECO:0000259" key="5">
    <source>
        <dbReference type="PROSITE" id="PS50026"/>
    </source>
</evidence>
<dbReference type="EMBL" id="UZAM01017426">
    <property type="protein sequence ID" value="VDP47214.1"/>
    <property type="molecule type" value="Genomic_DNA"/>
</dbReference>
<dbReference type="PROSITE" id="PS01186">
    <property type="entry name" value="EGF_2"/>
    <property type="match status" value="1"/>
</dbReference>
<reference evidence="6 7" key="2">
    <citation type="submission" date="2018-11" db="EMBL/GenBank/DDBJ databases">
        <authorList>
            <consortium name="Pathogen Informatics"/>
        </authorList>
    </citation>
    <scope>NUCLEOTIDE SEQUENCE [LARGE SCALE GENOMIC DNA]</scope>
</reference>
<keyword evidence="1 3" id="KW-1015">Disulfide bond</keyword>